<dbReference type="EnsemblMetazoa" id="tetur15g03200.1">
    <property type="protein sequence ID" value="tetur15g03200.1"/>
    <property type="gene ID" value="tetur15g03200"/>
</dbReference>
<dbReference type="Proteomes" id="UP000015104">
    <property type="component" value="Unassembled WGS sequence"/>
</dbReference>
<reference evidence="1" key="2">
    <citation type="submission" date="2015-06" db="UniProtKB">
        <authorList>
            <consortium name="EnsemblMetazoa"/>
        </authorList>
    </citation>
    <scope>IDENTIFICATION</scope>
</reference>
<sequence>MAKSSATINKKKNNQKMNLRTNYFLLLIHSNDFVYSFTINQKICSQSIKKENMKSETLTSSFLILDSPIKDSFTILG</sequence>
<accession>T1KMX3</accession>
<keyword evidence="2" id="KW-1185">Reference proteome</keyword>
<evidence type="ECO:0000313" key="2">
    <source>
        <dbReference type="Proteomes" id="UP000015104"/>
    </source>
</evidence>
<organism evidence="1 2">
    <name type="scientific">Tetranychus urticae</name>
    <name type="common">Two-spotted spider mite</name>
    <dbReference type="NCBI Taxonomy" id="32264"/>
    <lineage>
        <taxon>Eukaryota</taxon>
        <taxon>Metazoa</taxon>
        <taxon>Ecdysozoa</taxon>
        <taxon>Arthropoda</taxon>
        <taxon>Chelicerata</taxon>
        <taxon>Arachnida</taxon>
        <taxon>Acari</taxon>
        <taxon>Acariformes</taxon>
        <taxon>Trombidiformes</taxon>
        <taxon>Prostigmata</taxon>
        <taxon>Eleutherengona</taxon>
        <taxon>Raphignathae</taxon>
        <taxon>Tetranychoidea</taxon>
        <taxon>Tetranychidae</taxon>
        <taxon>Tetranychus</taxon>
    </lineage>
</organism>
<protein>
    <submittedName>
        <fullName evidence="1">Uncharacterized protein</fullName>
    </submittedName>
</protein>
<reference evidence="2" key="1">
    <citation type="submission" date="2011-08" db="EMBL/GenBank/DDBJ databases">
        <authorList>
            <person name="Rombauts S."/>
        </authorList>
    </citation>
    <scope>NUCLEOTIDE SEQUENCE</scope>
    <source>
        <strain evidence="2">London</strain>
    </source>
</reference>
<evidence type="ECO:0000313" key="1">
    <source>
        <dbReference type="EnsemblMetazoa" id="tetur15g03200.1"/>
    </source>
</evidence>
<dbReference type="EMBL" id="CAEY01000249">
    <property type="status" value="NOT_ANNOTATED_CDS"/>
    <property type="molecule type" value="Genomic_DNA"/>
</dbReference>
<proteinExistence type="predicted"/>
<name>T1KMX3_TETUR</name>
<dbReference type="AlphaFoldDB" id="T1KMX3"/>
<dbReference type="HOGENOM" id="CLU_2641319_0_0_1"/>